<sequence>MSAGEVSVECRIRDESTELNARDSMPGNGADVAITGKSSSQSVKQPLKKSAKDFRFGKLIGEGSFSMVYLAKDIYSNKEYAIKVCEKRHILREKKQKAIMREKQIMNILNNHPSPFFIKLNCTFQDTDRLYFVMSYAKHGELLPYIVKVGSFDEECTRFYTAEILLAIEHLHKLNIIHRDLKPENILLDENMHIQITDFGSAKVINDENNDSSGDESNKRNSFVGTAQYVSPEMLSGKSASPSADLWALGCIIYQMVSGLPPFRAPNEYSMFQKISKLEYEFPDGFSVLAKDLVQKLLVIEPTQRLGAKDTNGYYPSIRNHKFLTNIPWDRLDTCTPPRILPYLPGTSSNEELRSQYQVPDHLEPGLDDKQMTRLLGLALREDEEVIPKEKPEQRKATILDIPPEEMSQRMEEQAKNNSWHRFVSGNLILKQGLVDKRKGLFARRRMLLLTTGPHLYYVDPQNLVLKGEIPWSQELRAEPKNFKIFFVHTPNRTYYLEDPEGYSLKWCTAIEEVRKATYANSS</sequence>
<dbReference type="PROSITE" id="PS50011">
    <property type="entry name" value="PROTEIN_KINASE_DOM"/>
    <property type="match status" value="1"/>
</dbReference>
<evidence type="ECO:0000256" key="15">
    <source>
        <dbReference type="SAM" id="MobiDB-lite"/>
    </source>
</evidence>
<dbReference type="InterPro" id="IPR011993">
    <property type="entry name" value="PH-like_dom_sf"/>
</dbReference>
<evidence type="ECO:0000313" key="17">
    <source>
        <dbReference type="EMBL" id="KAG8189288.1"/>
    </source>
</evidence>
<keyword evidence="10" id="KW-0418">Kinase</keyword>
<dbReference type="PROSITE" id="PS00107">
    <property type="entry name" value="PROTEIN_KINASE_ATP"/>
    <property type="match status" value="1"/>
</dbReference>
<evidence type="ECO:0000256" key="3">
    <source>
        <dbReference type="ARBA" id="ARBA00012513"/>
    </source>
</evidence>
<dbReference type="Gene3D" id="1.10.510.10">
    <property type="entry name" value="Transferase(Phosphotransferase) domain 1"/>
    <property type="match status" value="1"/>
</dbReference>
<comment type="catalytic activity">
    <reaction evidence="13">
        <text>L-seryl-[protein] + ATP = O-phospho-L-seryl-[protein] + ADP + H(+)</text>
        <dbReference type="Rhea" id="RHEA:17989"/>
        <dbReference type="Rhea" id="RHEA-COMP:9863"/>
        <dbReference type="Rhea" id="RHEA-COMP:11604"/>
        <dbReference type="ChEBI" id="CHEBI:15378"/>
        <dbReference type="ChEBI" id="CHEBI:29999"/>
        <dbReference type="ChEBI" id="CHEBI:30616"/>
        <dbReference type="ChEBI" id="CHEBI:83421"/>
        <dbReference type="ChEBI" id="CHEBI:456216"/>
        <dbReference type="EC" id="2.7.11.1"/>
    </reaction>
</comment>
<protein>
    <recommendedName>
        <fullName evidence="4">3-phosphoinositide-dependent protein kinase 1</fullName>
        <ecNumber evidence="3">2.7.11.1</ecNumber>
    </recommendedName>
</protein>
<feature type="domain" description="Protein kinase" evidence="16">
    <location>
        <begin position="54"/>
        <end position="324"/>
    </location>
</feature>
<evidence type="ECO:0000256" key="12">
    <source>
        <dbReference type="ARBA" id="ARBA00047899"/>
    </source>
</evidence>
<dbReference type="GO" id="GO:0048638">
    <property type="term" value="P:regulation of developmental growth"/>
    <property type="evidence" value="ECO:0007669"/>
    <property type="project" value="UniProtKB-ARBA"/>
</dbReference>
<dbReference type="InterPro" id="IPR011009">
    <property type="entry name" value="Kinase-like_dom_sf"/>
</dbReference>
<evidence type="ECO:0000256" key="13">
    <source>
        <dbReference type="ARBA" id="ARBA00048679"/>
    </source>
</evidence>
<evidence type="ECO:0000256" key="11">
    <source>
        <dbReference type="ARBA" id="ARBA00022840"/>
    </source>
</evidence>
<keyword evidence="6" id="KW-0963">Cytoplasm</keyword>
<keyword evidence="18" id="KW-1185">Reference proteome</keyword>
<dbReference type="InterPro" id="IPR017441">
    <property type="entry name" value="Protein_kinase_ATP_BS"/>
</dbReference>
<evidence type="ECO:0000256" key="5">
    <source>
        <dbReference type="ARBA" id="ARBA00022473"/>
    </source>
</evidence>
<dbReference type="Proteomes" id="UP000827092">
    <property type="component" value="Unassembled WGS sequence"/>
</dbReference>
<feature type="region of interest" description="Disordered" evidence="15">
    <location>
        <begin position="17"/>
        <end position="43"/>
    </location>
</feature>
<dbReference type="EC" id="2.7.11.1" evidence="3"/>
<evidence type="ECO:0000256" key="8">
    <source>
        <dbReference type="ARBA" id="ARBA00022679"/>
    </source>
</evidence>
<comment type="catalytic activity">
    <reaction evidence="12">
        <text>L-threonyl-[protein] + ATP = O-phospho-L-threonyl-[protein] + ADP + H(+)</text>
        <dbReference type="Rhea" id="RHEA:46608"/>
        <dbReference type="Rhea" id="RHEA-COMP:11060"/>
        <dbReference type="Rhea" id="RHEA-COMP:11605"/>
        <dbReference type="ChEBI" id="CHEBI:15378"/>
        <dbReference type="ChEBI" id="CHEBI:30013"/>
        <dbReference type="ChEBI" id="CHEBI:30616"/>
        <dbReference type="ChEBI" id="CHEBI:61977"/>
        <dbReference type="ChEBI" id="CHEBI:456216"/>
        <dbReference type="EC" id="2.7.11.1"/>
    </reaction>
</comment>
<dbReference type="InterPro" id="IPR050236">
    <property type="entry name" value="Ser_Thr_kinase_AGC"/>
</dbReference>
<dbReference type="SUPFAM" id="SSF56112">
    <property type="entry name" value="Protein kinase-like (PK-like)"/>
    <property type="match status" value="1"/>
</dbReference>
<dbReference type="Pfam" id="PF00069">
    <property type="entry name" value="Pkinase"/>
    <property type="match status" value="1"/>
</dbReference>
<dbReference type="InterPro" id="IPR000719">
    <property type="entry name" value="Prot_kinase_dom"/>
</dbReference>
<dbReference type="FunFam" id="1.10.510.10:FF:000163">
    <property type="entry name" value="3-phosphoinositide-dependent protein kinase 1"/>
    <property type="match status" value="1"/>
</dbReference>
<keyword evidence="9 14" id="KW-0547">Nucleotide-binding</keyword>
<dbReference type="PANTHER" id="PTHR24356:SF163">
    <property type="entry name" value="3-PHOSPHOINOSITIDE-DEPENDENT PROTEIN KINASE 1-RELATED"/>
    <property type="match status" value="1"/>
</dbReference>
<organism evidence="17 18">
    <name type="scientific">Oedothorax gibbosus</name>
    <dbReference type="NCBI Taxonomy" id="931172"/>
    <lineage>
        <taxon>Eukaryota</taxon>
        <taxon>Metazoa</taxon>
        <taxon>Ecdysozoa</taxon>
        <taxon>Arthropoda</taxon>
        <taxon>Chelicerata</taxon>
        <taxon>Arachnida</taxon>
        <taxon>Araneae</taxon>
        <taxon>Araneomorphae</taxon>
        <taxon>Entelegynae</taxon>
        <taxon>Araneoidea</taxon>
        <taxon>Linyphiidae</taxon>
        <taxon>Erigoninae</taxon>
        <taxon>Oedothorax</taxon>
    </lineage>
</organism>
<evidence type="ECO:0000313" key="18">
    <source>
        <dbReference type="Proteomes" id="UP000827092"/>
    </source>
</evidence>
<feature type="binding site" evidence="14">
    <location>
        <position position="83"/>
    </location>
    <ligand>
        <name>ATP</name>
        <dbReference type="ChEBI" id="CHEBI:30616"/>
    </ligand>
</feature>
<dbReference type="GO" id="GO:1901701">
    <property type="term" value="P:cellular response to oxygen-containing compound"/>
    <property type="evidence" value="ECO:0007669"/>
    <property type="project" value="UniProtKB-ARBA"/>
</dbReference>
<gene>
    <name evidence="17" type="ORF">JTE90_019048</name>
</gene>
<dbReference type="SMART" id="SM00220">
    <property type="entry name" value="S_TKc"/>
    <property type="match status" value="1"/>
</dbReference>
<comment type="caution">
    <text evidence="17">The sequence shown here is derived from an EMBL/GenBank/DDBJ whole genome shotgun (WGS) entry which is preliminary data.</text>
</comment>
<dbReference type="Gene3D" id="2.30.29.30">
    <property type="entry name" value="Pleckstrin-homology domain (PH domain)/Phosphotyrosine-binding domain (PTB)"/>
    <property type="match status" value="1"/>
</dbReference>
<keyword evidence="5" id="KW-0217">Developmental protein</keyword>
<dbReference type="GO" id="GO:0005737">
    <property type="term" value="C:cytoplasm"/>
    <property type="evidence" value="ECO:0007669"/>
    <property type="project" value="UniProtKB-SubCell"/>
</dbReference>
<name>A0AAV6V0E0_9ARAC</name>
<dbReference type="FunFam" id="2.30.29.30:FF:000324">
    <property type="entry name" value="Phosphoinositide-dependent kinase 1, isoform F"/>
    <property type="match status" value="1"/>
</dbReference>
<evidence type="ECO:0000259" key="16">
    <source>
        <dbReference type="PROSITE" id="PS50011"/>
    </source>
</evidence>
<dbReference type="PANTHER" id="PTHR24356">
    <property type="entry name" value="SERINE/THREONINE-PROTEIN KINASE"/>
    <property type="match status" value="1"/>
</dbReference>
<dbReference type="GO" id="GO:0004674">
    <property type="term" value="F:protein serine/threonine kinase activity"/>
    <property type="evidence" value="ECO:0007669"/>
    <property type="project" value="UniProtKB-KW"/>
</dbReference>
<dbReference type="FunFam" id="3.30.200.20:FF:000191">
    <property type="entry name" value="3-phosphoinositide-dependent protein kinase 2-like"/>
    <property type="match status" value="1"/>
</dbReference>
<evidence type="ECO:0000256" key="1">
    <source>
        <dbReference type="ARBA" id="ARBA00004496"/>
    </source>
</evidence>
<dbReference type="EMBL" id="JAFNEN010000218">
    <property type="protein sequence ID" value="KAG8189288.1"/>
    <property type="molecule type" value="Genomic_DNA"/>
</dbReference>
<evidence type="ECO:0000256" key="2">
    <source>
        <dbReference type="ARBA" id="ARBA00010006"/>
    </source>
</evidence>
<dbReference type="InterPro" id="IPR033931">
    <property type="entry name" value="PDK1-typ_PH"/>
</dbReference>
<dbReference type="GO" id="GO:0035556">
    <property type="term" value="P:intracellular signal transduction"/>
    <property type="evidence" value="ECO:0007669"/>
    <property type="project" value="TreeGrafter"/>
</dbReference>
<keyword evidence="11 14" id="KW-0067">ATP-binding</keyword>
<keyword evidence="7" id="KW-0723">Serine/threonine-protein kinase</keyword>
<evidence type="ECO:0000256" key="7">
    <source>
        <dbReference type="ARBA" id="ARBA00022527"/>
    </source>
</evidence>
<evidence type="ECO:0000256" key="10">
    <source>
        <dbReference type="ARBA" id="ARBA00022777"/>
    </source>
</evidence>
<keyword evidence="8" id="KW-0808">Transferase</keyword>
<dbReference type="PROSITE" id="PS00108">
    <property type="entry name" value="PROTEIN_KINASE_ST"/>
    <property type="match status" value="1"/>
</dbReference>
<dbReference type="Gene3D" id="3.30.200.20">
    <property type="entry name" value="Phosphorylase Kinase, domain 1"/>
    <property type="match status" value="1"/>
</dbReference>
<reference evidence="17 18" key="1">
    <citation type="journal article" date="2022" name="Nat. Ecol. Evol.">
        <title>A masculinizing supergene underlies an exaggerated male reproductive morph in a spider.</title>
        <authorList>
            <person name="Hendrickx F."/>
            <person name="De Corte Z."/>
            <person name="Sonet G."/>
            <person name="Van Belleghem S.M."/>
            <person name="Kostlbacher S."/>
            <person name="Vangestel C."/>
        </authorList>
    </citation>
    <scope>NUCLEOTIDE SEQUENCE [LARGE SCALE GENOMIC DNA]</scope>
    <source>
        <strain evidence="17">W744_W776</strain>
    </source>
</reference>
<proteinExistence type="inferred from homology"/>
<accession>A0AAV6V0E0</accession>
<dbReference type="InterPro" id="IPR008271">
    <property type="entry name" value="Ser/Thr_kinase_AS"/>
</dbReference>
<comment type="subcellular location">
    <subcellularLocation>
        <location evidence="1">Cytoplasm</location>
    </subcellularLocation>
</comment>
<evidence type="ECO:0000256" key="9">
    <source>
        <dbReference type="ARBA" id="ARBA00022741"/>
    </source>
</evidence>
<dbReference type="CDD" id="cd01262">
    <property type="entry name" value="PH_PDK1"/>
    <property type="match status" value="1"/>
</dbReference>
<dbReference type="AlphaFoldDB" id="A0AAV6V0E0"/>
<evidence type="ECO:0000256" key="4">
    <source>
        <dbReference type="ARBA" id="ARBA00018538"/>
    </source>
</evidence>
<evidence type="ECO:0000256" key="6">
    <source>
        <dbReference type="ARBA" id="ARBA00022490"/>
    </source>
</evidence>
<dbReference type="Pfam" id="PF14593">
    <property type="entry name" value="PH_3"/>
    <property type="match status" value="1"/>
</dbReference>
<evidence type="ECO:0000256" key="14">
    <source>
        <dbReference type="PROSITE-ProRule" id="PRU10141"/>
    </source>
</evidence>
<dbReference type="InterPro" id="IPR039046">
    <property type="entry name" value="PDPK1"/>
</dbReference>
<dbReference type="CDD" id="cd05581">
    <property type="entry name" value="STKc_PDK1"/>
    <property type="match status" value="1"/>
</dbReference>
<comment type="similarity">
    <text evidence="2">Belongs to the protein kinase superfamily. AGC Ser/Thr protein kinase family. PDPK1 subfamily.</text>
</comment>
<dbReference type="SUPFAM" id="SSF50729">
    <property type="entry name" value="PH domain-like"/>
    <property type="match status" value="1"/>
</dbReference>
<dbReference type="GO" id="GO:0005524">
    <property type="term" value="F:ATP binding"/>
    <property type="evidence" value="ECO:0007669"/>
    <property type="project" value="UniProtKB-UniRule"/>
</dbReference>